<protein>
    <submittedName>
        <fullName evidence="1">Nucleotide-binding alpha-beta plait domain-containing protein</fullName>
    </submittedName>
</protein>
<reference evidence="1" key="1">
    <citation type="journal article" date="2019" name="Sci. Rep.">
        <title>Draft genome of Tanacetum cinerariifolium, the natural source of mosquito coil.</title>
        <authorList>
            <person name="Yamashiro T."/>
            <person name="Shiraishi A."/>
            <person name="Satake H."/>
            <person name="Nakayama K."/>
        </authorList>
    </citation>
    <scope>NUCLEOTIDE SEQUENCE</scope>
</reference>
<dbReference type="AlphaFoldDB" id="A0A6L2KH22"/>
<evidence type="ECO:0000313" key="1">
    <source>
        <dbReference type="EMBL" id="GEU48239.1"/>
    </source>
</evidence>
<dbReference type="EMBL" id="BKCJ010002391">
    <property type="protein sequence ID" value="GEU48239.1"/>
    <property type="molecule type" value="Genomic_DNA"/>
</dbReference>
<sequence>MVTNEKQENNNEWIKVTCKRGGERKDDIAFKKTKRNTRFGFARFVNFGDINDFEDRLKGIMIGNTNLYINRAKFNKGEKRGFLDADSSILTIYESTLIWVIEVRSGMSLQV</sequence>
<dbReference type="SUPFAM" id="SSF54928">
    <property type="entry name" value="RNA-binding domain, RBD"/>
    <property type="match status" value="1"/>
</dbReference>
<dbReference type="GO" id="GO:0003676">
    <property type="term" value="F:nucleic acid binding"/>
    <property type="evidence" value="ECO:0007669"/>
    <property type="project" value="InterPro"/>
</dbReference>
<name>A0A6L2KH22_TANCI</name>
<accession>A0A6L2KH22</accession>
<organism evidence="1">
    <name type="scientific">Tanacetum cinerariifolium</name>
    <name type="common">Dalmatian daisy</name>
    <name type="synonym">Chrysanthemum cinerariifolium</name>
    <dbReference type="NCBI Taxonomy" id="118510"/>
    <lineage>
        <taxon>Eukaryota</taxon>
        <taxon>Viridiplantae</taxon>
        <taxon>Streptophyta</taxon>
        <taxon>Embryophyta</taxon>
        <taxon>Tracheophyta</taxon>
        <taxon>Spermatophyta</taxon>
        <taxon>Magnoliopsida</taxon>
        <taxon>eudicotyledons</taxon>
        <taxon>Gunneridae</taxon>
        <taxon>Pentapetalae</taxon>
        <taxon>asterids</taxon>
        <taxon>campanulids</taxon>
        <taxon>Asterales</taxon>
        <taxon>Asteraceae</taxon>
        <taxon>Asteroideae</taxon>
        <taxon>Anthemideae</taxon>
        <taxon>Anthemidinae</taxon>
        <taxon>Tanacetum</taxon>
    </lineage>
</organism>
<gene>
    <name evidence="1" type="ORF">Tci_020217</name>
</gene>
<comment type="caution">
    <text evidence="1">The sequence shown here is derived from an EMBL/GenBank/DDBJ whole genome shotgun (WGS) entry which is preliminary data.</text>
</comment>
<proteinExistence type="predicted"/>
<dbReference type="InterPro" id="IPR035979">
    <property type="entry name" value="RBD_domain_sf"/>
</dbReference>